<feature type="domain" description="HTH IS21-type" evidence="1">
    <location>
        <begin position="5"/>
        <end position="66"/>
    </location>
</feature>
<keyword evidence="3" id="KW-1185">Reference proteome</keyword>
<dbReference type="AlphaFoldDB" id="A0A7I7STX8"/>
<dbReference type="PROSITE" id="PS50531">
    <property type="entry name" value="HTH_IS21"/>
    <property type="match status" value="1"/>
</dbReference>
<protein>
    <recommendedName>
        <fullName evidence="1">HTH IS21-type domain-containing protein</fullName>
    </recommendedName>
</protein>
<evidence type="ECO:0000313" key="2">
    <source>
        <dbReference type="EMBL" id="BBY59781.1"/>
    </source>
</evidence>
<evidence type="ECO:0000259" key="1">
    <source>
        <dbReference type="PROSITE" id="PS50531"/>
    </source>
</evidence>
<dbReference type="KEGG" id="msar:MSAR_29170"/>
<reference evidence="2 3" key="1">
    <citation type="journal article" date="2019" name="Emerg. Microbes Infect.">
        <title>Comprehensive subspecies identification of 175 nontuberculous mycobacteria species based on 7547 genomic profiles.</title>
        <authorList>
            <person name="Matsumoto Y."/>
            <person name="Kinjo T."/>
            <person name="Motooka D."/>
            <person name="Nabeya D."/>
            <person name="Jung N."/>
            <person name="Uechi K."/>
            <person name="Horii T."/>
            <person name="Iida T."/>
            <person name="Fujita J."/>
            <person name="Nakamura S."/>
        </authorList>
    </citation>
    <scope>NUCLEOTIDE SEQUENCE [LARGE SCALE GENOMIC DNA]</scope>
    <source>
        <strain evidence="2 3">JCM 30395</strain>
    </source>
</reference>
<name>A0A7I7STX8_9MYCO</name>
<evidence type="ECO:0000313" key="3">
    <source>
        <dbReference type="Proteomes" id="UP000466445"/>
    </source>
</evidence>
<sequence>MLTGETDVELTALRRRGWTIPAIAKHTGFDRKTVRKYLAGGGTPGVRARSGPDPFEPFLDHVTARLVEGCGAQRPQARDYGLTVRPWSHSTWVAPLVLSKSQRDSRAEPWRDIGECDVTAGFTPLTSPLCVRSRGAGSCWVSVRSQRCLCSQDVAARMRRAATTS</sequence>
<dbReference type="Gene3D" id="1.10.10.60">
    <property type="entry name" value="Homeodomain-like"/>
    <property type="match status" value="1"/>
</dbReference>
<gene>
    <name evidence="2" type="ORF">MSAR_29170</name>
</gene>
<proteinExistence type="predicted"/>
<dbReference type="Proteomes" id="UP000466445">
    <property type="component" value="Chromosome"/>
</dbReference>
<organism evidence="2 3">
    <name type="scientific">Mycolicibacterium sarraceniae</name>
    <dbReference type="NCBI Taxonomy" id="1534348"/>
    <lineage>
        <taxon>Bacteria</taxon>
        <taxon>Bacillati</taxon>
        <taxon>Actinomycetota</taxon>
        <taxon>Actinomycetes</taxon>
        <taxon>Mycobacteriales</taxon>
        <taxon>Mycobacteriaceae</taxon>
        <taxon>Mycolicibacterium</taxon>
    </lineage>
</organism>
<dbReference type="EMBL" id="AP022595">
    <property type="protein sequence ID" value="BBY59781.1"/>
    <property type="molecule type" value="Genomic_DNA"/>
</dbReference>
<dbReference type="InterPro" id="IPR017894">
    <property type="entry name" value="HTH_IS21_transposase_type"/>
</dbReference>
<accession>A0A7I7STX8</accession>